<feature type="domain" description="Copper amine oxidase-like N-terminal" evidence="2">
    <location>
        <begin position="41"/>
        <end position="101"/>
    </location>
</feature>
<dbReference type="EMBL" id="CP027059">
    <property type="protein sequence ID" value="UQZ85043.1"/>
    <property type="molecule type" value="Genomic_DNA"/>
</dbReference>
<dbReference type="RefSeq" id="WP_249860728.1">
    <property type="nucleotide sequence ID" value="NZ_CP027059.1"/>
</dbReference>
<feature type="signal peptide" evidence="1">
    <location>
        <begin position="1"/>
        <end position="22"/>
    </location>
</feature>
<dbReference type="Proteomes" id="UP001057134">
    <property type="component" value="Chromosome"/>
</dbReference>
<gene>
    <name evidence="3" type="ORF">SK3146_04326</name>
</gene>
<evidence type="ECO:0000256" key="1">
    <source>
        <dbReference type="SAM" id="SignalP"/>
    </source>
</evidence>
<evidence type="ECO:0000313" key="3">
    <source>
        <dbReference type="EMBL" id="UQZ85043.1"/>
    </source>
</evidence>
<organism evidence="3 4">
    <name type="scientific">Paenibacillus konkukensis</name>
    <dbReference type="NCBI Taxonomy" id="2020716"/>
    <lineage>
        <taxon>Bacteria</taxon>
        <taxon>Bacillati</taxon>
        <taxon>Bacillota</taxon>
        <taxon>Bacilli</taxon>
        <taxon>Bacillales</taxon>
        <taxon>Paenibacillaceae</taxon>
        <taxon>Paenibacillus</taxon>
    </lineage>
</organism>
<protein>
    <recommendedName>
        <fullName evidence="2">Copper amine oxidase-like N-terminal domain-containing protein</fullName>
    </recommendedName>
</protein>
<evidence type="ECO:0000313" key="4">
    <source>
        <dbReference type="Proteomes" id="UP001057134"/>
    </source>
</evidence>
<sequence>MKKFVPGLLAGIIIATASAAYAEAGLQKVEAYLRPDLPITLDGKTVKLESSPMIYDGSTYLKLRDAAALTGLLVNWNEAAQTVELQNGGAKISSNVIQSKMSTIADFLHKKSLELISIDIVDSKLTMTIRKLNDHRSLLKASEVSGLINSIYQLLGQNNFDLIIDQFIIPESANIVGEISSIDAETKRVLITDKDKMNTNGDPDAVWVSFSPDAFIGIDSRERILFNDLKIGQKVKAWSVGPLFDSYPGQAKVIEFIVANE</sequence>
<keyword evidence="1" id="KW-0732">Signal</keyword>
<dbReference type="Pfam" id="PF07833">
    <property type="entry name" value="Cu_amine_oxidN1"/>
    <property type="match status" value="1"/>
</dbReference>
<proteinExistence type="predicted"/>
<accession>A0ABY4RSE3</accession>
<keyword evidence="4" id="KW-1185">Reference proteome</keyword>
<evidence type="ECO:0000259" key="2">
    <source>
        <dbReference type="Pfam" id="PF07833"/>
    </source>
</evidence>
<dbReference type="InterPro" id="IPR012854">
    <property type="entry name" value="Cu_amine_oxidase-like_N"/>
</dbReference>
<name>A0ABY4RSE3_9BACL</name>
<reference evidence="3" key="1">
    <citation type="submission" date="2018-02" db="EMBL/GenBank/DDBJ databases">
        <authorList>
            <person name="Kim S.-K."/>
            <person name="Jung H.-I."/>
            <person name="Lee S.-W."/>
        </authorList>
    </citation>
    <scope>NUCLEOTIDE SEQUENCE</scope>
    <source>
        <strain evidence="3">SK3146</strain>
    </source>
</reference>
<feature type="chain" id="PRO_5045503973" description="Copper amine oxidase-like N-terminal domain-containing protein" evidence="1">
    <location>
        <begin position="23"/>
        <end position="261"/>
    </location>
</feature>
<reference evidence="3" key="2">
    <citation type="journal article" date="2021" name="J Anim Sci Technol">
        <title>Complete genome sequence of Paenibacillus konkukensis sp. nov. SK3146 as a potential probiotic strain.</title>
        <authorList>
            <person name="Jung H.I."/>
            <person name="Park S."/>
            <person name="Niu K.M."/>
            <person name="Lee S.W."/>
            <person name="Kothari D."/>
            <person name="Yi K.J."/>
            <person name="Kim S.K."/>
        </authorList>
    </citation>
    <scope>NUCLEOTIDE SEQUENCE</scope>
    <source>
        <strain evidence="3">SK3146</strain>
    </source>
</reference>